<dbReference type="Proteomes" id="UP000305067">
    <property type="component" value="Unassembled WGS sequence"/>
</dbReference>
<organism evidence="2 3">
    <name type="scientific">Pterulicium gracile</name>
    <dbReference type="NCBI Taxonomy" id="1884261"/>
    <lineage>
        <taxon>Eukaryota</taxon>
        <taxon>Fungi</taxon>
        <taxon>Dikarya</taxon>
        <taxon>Basidiomycota</taxon>
        <taxon>Agaricomycotina</taxon>
        <taxon>Agaricomycetes</taxon>
        <taxon>Agaricomycetidae</taxon>
        <taxon>Agaricales</taxon>
        <taxon>Pleurotineae</taxon>
        <taxon>Pterulaceae</taxon>
        <taxon>Pterulicium</taxon>
    </lineage>
</organism>
<evidence type="ECO:0000313" key="3">
    <source>
        <dbReference type="Proteomes" id="UP000305067"/>
    </source>
</evidence>
<dbReference type="EMBL" id="ML178843">
    <property type="protein sequence ID" value="TFK97980.1"/>
    <property type="molecule type" value="Genomic_DNA"/>
</dbReference>
<sequence>MTSPTPGPSSPTNTRWHSIRPWTPRLYLVLREITSVSVTFILASSSSSTSSSSRIDEEMAMDLGSWGTLEGGEEGDEQEDDLKGKQRLTSSSTSTQPASTSPATVKRRPIVGEALKTKGLAVTVNGVPTQRVLIRIDDKTDEGVIIIFGLMPGREYDVELGLVDAGAGANGNPDGEVRVRREIVTAQEDHQPTGSSTPSPPASPISSTPASSSPTTSPTSSPQPPLPPLPSASTPHSSTSASLTSPQNHSNNRTTPTPSIDDHLTHLHHTLSLLTSERDILTASLKSTRRSSQRADATLRTELDVLAKSSAKNATAEHRARQKVLALMESVKQARSAAEEVNGEAGEVEGSVPGFVEIRKGKQVEWERTKGEEKVWRKEWAQEKEEMDKRVEGIRSEVGAVGKVLERLGAKRERLEGRWEGKEGEEGKEGGKESLGVIGELEREIGEVEREVERVLEEEALIHAQNQPAPLWSPSRSSQAALHAQSHHTPHTPSKNSPAHSLHQASSHSLHQPSSHPHGTPTHAPSSSTSTLASTSTAFSPPLSSPGLAGPSLGSPASLFSRAAAFEPRIGAPGVIPTEGLGPIGMGPHYSQGSGNAHVGAVGSPSVSVGAVGSPSVGVGAVGSSSGAVGSSPGVVGSSRPRRTRSRGGSGTGER</sequence>
<feature type="compositionally biased region" description="Polar residues" evidence="1">
    <location>
        <begin position="247"/>
        <end position="258"/>
    </location>
</feature>
<feature type="compositionally biased region" description="Low complexity" evidence="1">
    <location>
        <begin position="497"/>
        <end position="550"/>
    </location>
</feature>
<dbReference type="STRING" id="1884261.A0A5C3QC22"/>
<accession>A0A5C3QC22</accession>
<evidence type="ECO:0000256" key="1">
    <source>
        <dbReference type="SAM" id="MobiDB-lite"/>
    </source>
</evidence>
<feature type="compositionally biased region" description="Pro residues" evidence="1">
    <location>
        <begin position="221"/>
        <end position="230"/>
    </location>
</feature>
<feature type="compositionally biased region" description="Acidic residues" evidence="1">
    <location>
        <begin position="71"/>
        <end position="80"/>
    </location>
</feature>
<feature type="compositionally biased region" description="Low complexity" evidence="1">
    <location>
        <begin position="89"/>
        <end position="104"/>
    </location>
</feature>
<feature type="region of interest" description="Disordered" evidence="1">
    <location>
        <begin position="596"/>
        <end position="655"/>
    </location>
</feature>
<feature type="region of interest" description="Disordered" evidence="1">
    <location>
        <begin position="186"/>
        <end position="263"/>
    </location>
</feature>
<feature type="region of interest" description="Disordered" evidence="1">
    <location>
        <begin position="65"/>
        <end position="108"/>
    </location>
</feature>
<feature type="compositionally biased region" description="Polar residues" evidence="1">
    <location>
        <begin position="467"/>
        <end position="480"/>
    </location>
</feature>
<feature type="compositionally biased region" description="Low complexity" evidence="1">
    <location>
        <begin position="599"/>
        <end position="639"/>
    </location>
</feature>
<dbReference type="AlphaFoldDB" id="A0A5C3QC22"/>
<reference evidence="2 3" key="1">
    <citation type="journal article" date="2019" name="Nat. Ecol. Evol.">
        <title>Megaphylogeny resolves global patterns of mushroom evolution.</title>
        <authorList>
            <person name="Varga T."/>
            <person name="Krizsan K."/>
            <person name="Foldi C."/>
            <person name="Dima B."/>
            <person name="Sanchez-Garcia M."/>
            <person name="Sanchez-Ramirez S."/>
            <person name="Szollosi G.J."/>
            <person name="Szarkandi J.G."/>
            <person name="Papp V."/>
            <person name="Albert L."/>
            <person name="Andreopoulos W."/>
            <person name="Angelini C."/>
            <person name="Antonin V."/>
            <person name="Barry K.W."/>
            <person name="Bougher N.L."/>
            <person name="Buchanan P."/>
            <person name="Buyck B."/>
            <person name="Bense V."/>
            <person name="Catcheside P."/>
            <person name="Chovatia M."/>
            <person name="Cooper J."/>
            <person name="Damon W."/>
            <person name="Desjardin D."/>
            <person name="Finy P."/>
            <person name="Geml J."/>
            <person name="Haridas S."/>
            <person name="Hughes K."/>
            <person name="Justo A."/>
            <person name="Karasinski D."/>
            <person name="Kautmanova I."/>
            <person name="Kiss B."/>
            <person name="Kocsube S."/>
            <person name="Kotiranta H."/>
            <person name="LaButti K.M."/>
            <person name="Lechner B.E."/>
            <person name="Liimatainen K."/>
            <person name="Lipzen A."/>
            <person name="Lukacs Z."/>
            <person name="Mihaltcheva S."/>
            <person name="Morgado L.N."/>
            <person name="Niskanen T."/>
            <person name="Noordeloos M.E."/>
            <person name="Ohm R.A."/>
            <person name="Ortiz-Santana B."/>
            <person name="Ovrebo C."/>
            <person name="Racz N."/>
            <person name="Riley R."/>
            <person name="Savchenko A."/>
            <person name="Shiryaev A."/>
            <person name="Soop K."/>
            <person name="Spirin V."/>
            <person name="Szebenyi C."/>
            <person name="Tomsovsky M."/>
            <person name="Tulloss R.E."/>
            <person name="Uehling J."/>
            <person name="Grigoriev I.V."/>
            <person name="Vagvolgyi C."/>
            <person name="Papp T."/>
            <person name="Martin F.M."/>
            <person name="Miettinen O."/>
            <person name="Hibbett D.S."/>
            <person name="Nagy L.G."/>
        </authorList>
    </citation>
    <scope>NUCLEOTIDE SEQUENCE [LARGE SCALE GENOMIC DNA]</scope>
    <source>
        <strain evidence="2 3">CBS 309.79</strain>
    </source>
</reference>
<proteinExistence type="predicted"/>
<feature type="region of interest" description="Disordered" evidence="1">
    <location>
        <begin position="418"/>
        <end position="437"/>
    </location>
</feature>
<keyword evidence="3" id="KW-1185">Reference proteome</keyword>
<evidence type="ECO:0000313" key="2">
    <source>
        <dbReference type="EMBL" id="TFK97980.1"/>
    </source>
</evidence>
<feature type="region of interest" description="Disordered" evidence="1">
    <location>
        <begin position="467"/>
        <end position="550"/>
    </location>
</feature>
<feature type="compositionally biased region" description="Basic and acidic residues" evidence="1">
    <location>
        <begin position="418"/>
        <end position="432"/>
    </location>
</feature>
<dbReference type="OrthoDB" id="2596255at2759"/>
<gene>
    <name evidence="2" type="ORF">BDV98DRAFT_607239</name>
</gene>
<feature type="compositionally biased region" description="Low complexity" evidence="1">
    <location>
        <begin position="231"/>
        <end position="246"/>
    </location>
</feature>
<feature type="compositionally biased region" description="Low complexity" evidence="1">
    <location>
        <begin position="204"/>
        <end position="220"/>
    </location>
</feature>
<protein>
    <submittedName>
        <fullName evidence="2">Uncharacterized protein</fullName>
    </submittedName>
</protein>
<name>A0A5C3QC22_9AGAR</name>